<gene>
    <name evidence="1" type="ORF">CDAR_552401</name>
</gene>
<organism evidence="1 2">
    <name type="scientific">Caerostris darwini</name>
    <dbReference type="NCBI Taxonomy" id="1538125"/>
    <lineage>
        <taxon>Eukaryota</taxon>
        <taxon>Metazoa</taxon>
        <taxon>Ecdysozoa</taxon>
        <taxon>Arthropoda</taxon>
        <taxon>Chelicerata</taxon>
        <taxon>Arachnida</taxon>
        <taxon>Araneae</taxon>
        <taxon>Araneomorphae</taxon>
        <taxon>Entelegynae</taxon>
        <taxon>Araneoidea</taxon>
        <taxon>Araneidae</taxon>
        <taxon>Caerostris</taxon>
    </lineage>
</organism>
<comment type="caution">
    <text evidence="1">The sequence shown here is derived from an EMBL/GenBank/DDBJ whole genome shotgun (WGS) entry which is preliminary data.</text>
</comment>
<name>A0AAV4NN73_9ARAC</name>
<dbReference type="AlphaFoldDB" id="A0AAV4NN73"/>
<dbReference type="Proteomes" id="UP001054837">
    <property type="component" value="Unassembled WGS sequence"/>
</dbReference>
<dbReference type="EMBL" id="BPLQ01001760">
    <property type="protein sequence ID" value="GIX85220.1"/>
    <property type="molecule type" value="Genomic_DNA"/>
</dbReference>
<evidence type="ECO:0000313" key="2">
    <source>
        <dbReference type="Proteomes" id="UP001054837"/>
    </source>
</evidence>
<reference evidence="1 2" key="1">
    <citation type="submission" date="2021-06" db="EMBL/GenBank/DDBJ databases">
        <title>Caerostris darwini draft genome.</title>
        <authorList>
            <person name="Kono N."/>
            <person name="Arakawa K."/>
        </authorList>
    </citation>
    <scope>NUCLEOTIDE SEQUENCE [LARGE SCALE GENOMIC DNA]</scope>
</reference>
<accession>A0AAV4NN73</accession>
<evidence type="ECO:0000313" key="1">
    <source>
        <dbReference type="EMBL" id="GIX85220.1"/>
    </source>
</evidence>
<protein>
    <submittedName>
        <fullName evidence="1">Uncharacterized protein</fullName>
    </submittedName>
</protein>
<proteinExistence type="predicted"/>
<keyword evidence="2" id="KW-1185">Reference proteome</keyword>
<sequence>MDVSHVLRSAEAQVGTFEGILERGREEKKKNPFSWFLLKKGEKRVMLKHPFDYSISAGHVLNTSLGEHRRSRFLPLRMPSEIKALVLSYEGTRSTPLTRRLNFHLCFLSSEINKYACGLSRREKGLSATQKKGKMFIYKCA</sequence>